<proteinExistence type="predicted"/>
<dbReference type="KEGG" id="cnc:CNE_BB1p06950"/>
<dbReference type="SUPFAM" id="SSF54909">
    <property type="entry name" value="Dimeric alpha+beta barrel"/>
    <property type="match status" value="1"/>
</dbReference>
<organism evidence="3 4">
    <name type="scientific">Cupriavidus necator (strain ATCC 43291 / DSM 13513 / CCUG 52238 / LMG 8453 / N-1)</name>
    <name type="common">Ralstonia eutropha</name>
    <dbReference type="NCBI Taxonomy" id="1042878"/>
    <lineage>
        <taxon>Bacteria</taxon>
        <taxon>Pseudomonadati</taxon>
        <taxon>Pseudomonadota</taxon>
        <taxon>Betaproteobacteria</taxon>
        <taxon>Burkholderiales</taxon>
        <taxon>Burkholderiaceae</taxon>
        <taxon>Cupriavidus</taxon>
    </lineage>
</organism>
<gene>
    <name evidence="3" type="ordered locus">CNE_BB1p06950</name>
</gene>
<dbReference type="HOGENOM" id="CLU_1472868_0_0_4"/>
<sequence>MLQTNGQPITSNPGWDRARWVGSDRHQRCRHESTLKRPPRLTHEAWLDIWHQDHTQVAIETQDDFLYVQNVVVHPLTHGAPIIDAVVEECFPASAMTDPHAFFDAVGDEDKLKRNSGSMMDSCNRFIDFDKLDVVPHQPIRHQDTGRLTEHTSEFSPPQQCGDGGPLLSRACTPRRTLHQGCT</sequence>
<dbReference type="EMBL" id="CP002879">
    <property type="protein sequence ID" value="AEI82115.1"/>
    <property type="molecule type" value="Genomic_DNA"/>
</dbReference>
<dbReference type="AlphaFoldDB" id="F8GXP5"/>
<dbReference type="Proteomes" id="UP000006798">
    <property type="component" value="Plasmid pBB1"/>
</dbReference>
<dbReference type="Pfam" id="PF07110">
    <property type="entry name" value="EthD"/>
    <property type="match status" value="1"/>
</dbReference>
<dbReference type="InterPro" id="IPR011008">
    <property type="entry name" value="Dimeric_a/b-barrel"/>
</dbReference>
<reference evidence="3 4" key="1">
    <citation type="journal article" date="2011" name="J. Bacteriol.">
        <title>Complete genome sequence of the type strain Cupriavidus necator N-1.</title>
        <authorList>
            <person name="Poehlein A."/>
            <person name="Kusian B."/>
            <person name="Friedrich B."/>
            <person name="Daniel R."/>
            <person name="Bowien B."/>
        </authorList>
    </citation>
    <scope>NUCLEOTIDE SEQUENCE [LARGE SCALE GENOMIC DNA]</scope>
    <source>
        <strain evidence="4">ATCC 43291 / DSM 13513 / CCUG 52238 / LMG 8453 / N-1</strain>
        <plasmid evidence="3 4">pBB1</plasmid>
    </source>
</reference>
<protein>
    <recommendedName>
        <fullName evidence="2">EthD domain-containing protein</fullName>
    </recommendedName>
</protein>
<geneLocation type="plasmid" evidence="3 4">
    <name>pBB1</name>
</geneLocation>
<evidence type="ECO:0000313" key="3">
    <source>
        <dbReference type="EMBL" id="AEI82115.1"/>
    </source>
</evidence>
<accession>F8GXP5</accession>
<dbReference type="InterPro" id="IPR009799">
    <property type="entry name" value="EthD_dom"/>
</dbReference>
<name>F8GXP5_CUPNN</name>
<evidence type="ECO:0000256" key="1">
    <source>
        <dbReference type="SAM" id="MobiDB-lite"/>
    </source>
</evidence>
<feature type="compositionally biased region" description="Basic and acidic residues" evidence="1">
    <location>
        <begin position="143"/>
        <end position="153"/>
    </location>
</feature>
<keyword evidence="3" id="KW-0614">Plasmid</keyword>
<feature type="domain" description="EthD" evidence="2">
    <location>
        <begin position="39"/>
        <end position="129"/>
    </location>
</feature>
<feature type="region of interest" description="Disordered" evidence="1">
    <location>
        <begin position="143"/>
        <end position="166"/>
    </location>
</feature>
<dbReference type="GO" id="GO:0016491">
    <property type="term" value="F:oxidoreductase activity"/>
    <property type="evidence" value="ECO:0007669"/>
    <property type="project" value="InterPro"/>
</dbReference>
<evidence type="ECO:0000313" key="4">
    <source>
        <dbReference type="Proteomes" id="UP000006798"/>
    </source>
</evidence>
<evidence type="ECO:0000259" key="2">
    <source>
        <dbReference type="Pfam" id="PF07110"/>
    </source>
</evidence>